<proteinExistence type="predicted"/>
<organism evidence="2">
    <name type="scientific">marine sediment metagenome</name>
    <dbReference type="NCBI Taxonomy" id="412755"/>
    <lineage>
        <taxon>unclassified sequences</taxon>
        <taxon>metagenomes</taxon>
        <taxon>ecological metagenomes</taxon>
    </lineage>
</organism>
<keyword evidence="1" id="KW-0812">Transmembrane</keyword>
<evidence type="ECO:0000313" key="2">
    <source>
        <dbReference type="EMBL" id="GAH50245.1"/>
    </source>
</evidence>
<name>X1GZF8_9ZZZZ</name>
<dbReference type="AlphaFoldDB" id="X1GZF8"/>
<feature type="transmembrane region" description="Helical" evidence="1">
    <location>
        <begin position="87"/>
        <end position="108"/>
    </location>
</feature>
<keyword evidence="1" id="KW-0472">Membrane</keyword>
<evidence type="ECO:0000256" key="1">
    <source>
        <dbReference type="SAM" id="Phobius"/>
    </source>
</evidence>
<reference evidence="2" key="1">
    <citation type="journal article" date="2014" name="Front. Microbiol.">
        <title>High frequency of phylogenetically diverse reductive dehalogenase-homologous genes in deep subseafloor sedimentary metagenomes.</title>
        <authorList>
            <person name="Kawai M."/>
            <person name="Futagami T."/>
            <person name="Toyoda A."/>
            <person name="Takaki Y."/>
            <person name="Nishi S."/>
            <person name="Hori S."/>
            <person name="Arai W."/>
            <person name="Tsubouchi T."/>
            <person name="Morono Y."/>
            <person name="Uchiyama I."/>
            <person name="Ito T."/>
            <person name="Fujiyama A."/>
            <person name="Inagaki F."/>
            <person name="Takami H."/>
        </authorList>
    </citation>
    <scope>NUCLEOTIDE SEQUENCE</scope>
    <source>
        <strain evidence="2">Expedition CK06-06</strain>
    </source>
</reference>
<comment type="caution">
    <text evidence="2">The sequence shown here is derived from an EMBL/GenBank/DDBJ whole genome shotgun (WGS) entry which is preliminary data.</text>
</comment>
<sequence>MVEAEIYDTFNQPISGGSGQILVTSALGAIIINETGLTSVNGSMSSPEVLLNPEFGEGLYNVEIFWTNGKEIASYSVQIHVDDPAKIVIFVGIIIGIAAASTPLAIVARKQLKQRNWKKALRNLFVLTKDGISLYEYSFGIEIQDPALISAMIAALTNFVREATGSKKALRTVDQEDKKVILYHGDYVTVALLSEKDLPIIHKRYDVCWIL</sequence>
<accession>X1GZF8</accession>
<keyword evidence="1" id="KW-1133">Transmembrane helix</keyword>
<gene>
    <name evidence="2" type="ORF">S03H2_31687</name>
</gene>
<dbReference type="EMBL" id="BARU01019230">
    <property type="protein sequence ID" value="GAH50245.1"/>
    <property type="molecule type" value="Genomic_DNA"/>
</dbReference>
<protein>
    <submittedName>
        <fullName evidence="2">Uncharacterized protein</fullName>
    </submittedName>
</protein>